<dbReference type="AlphaFoldDB" id="A0A0H5B7N6"/>
<keyword evidence="10" id="KW-1185">Reference proteome</keyword>
<evidence type="ECO:0000256" key="6">
    <source>
        <dbReference type="PIRNR" id="PIRNR036525"/>
    </source>
</evidence>
<dbReference type="NCBIfam" id="TIGR02434">
    <property type="entry name" value="CobF"/>
    <property type="match status" value="1"/>
</dbReference>
<comment type="pathway">
    <text evidence="1">Cofactor biosynthesis; adenosylcobalamin biosynthesis.</text>
</comment>
<evidence type="ECO:0000256" key="2">
    <source>
        <dbReference type="ARBA" id="ARBA00022573"/>
    </source>
</evidence>
<organism evidence="9 10">
    <name type="scientific">Blastochloris viridis</name>
    <name type="common">Rhodopseudomonas viridis</name>
    <dbReference type="NCBI Taxonomy" id="1079"/>
    <lineage>
        <taxon>Bacteria</taxon>
        <taxon>Pseudomonadati</taxon>
        <taxon>Pseudomonadota</taxon>
        <taxon>Alphaproteobacteria</taxon>
        <taxon>Hyphomicrobiales</taxon>
        <taxon>Blastochloridaceae</taxon>
        <taxon>Blastochloris</taxon>
    </lineage>
</organism>
<comment type="function">
    <text evidence="6">Catalyzes the methylation of C-1 in precorrin-5 and the subsequent extrusion of acetic acid from the resulting intermediate to form cobalt-precorrin-6A.</text>
</comment>
<dbReference type="OrthoDB" id="9787471at2"/>
<dbReference type="SUPFAM" id="SSF53790">
    <property type="entry name" value="Tetrapyrrole methylase"/>
    <property type="match status" value="1"/>
</dbReference>
<dbReference type="Proteomes" id="UP000065734">
    <property type="component" value="Chromosome I"/>
</dbReference>
<dbReference type="STRING" id="1079.BVIR_732"/>
<sequence length="254" mass="27840">MKTILLIGIGAGNPAQLTVEAIDALNAADVFFVVDKGARTSDLIRLREEICARFITAPRYRVASIPDPKRDRAPADYLAAVETWHHERAVAYETAITDELKDGETGAFLVWGDPALYDSTIRILDQVLARGVVAFRYRVIPGISAVQALAAAHRIPLNSIGGAVHVTTGRRLAEAVPTEADTIVVMLDDGQGLAGFPRDEFDIYWGAYLGTADEVLIAGPASDVVEDILRLRRDRRAAKGWIMDIFLLRRHEIP</sequence>
<evidence type="ECO:0000256" key="1">
    <source>
        <dbReference type="ARBA" id="ARBA00004953"/>
    </source>
</evidence>
<accession>A0A0H5B7N6</accession>
<dbReference type="EMBL" id="AP014854">
    <property type="protein sequence ID" value="BAR98187.1"/>
    <property type="molecule type" value="Genomic_DNA"/>
</dbReference>
<dbReference type="EC" id="2.1.1.152" evidence="6"/>
<feature type="domain" description="Tetrapyrrole methylase" evidence="7">
    <location>
        <begin position="4"/>
        <end position="223"/>
    </location>
</feature>
<evidence type="ECO:0000313" key="9">
    <source>
        <dbReference type="EMBL" id="CUU41188.1"/>
    </source>
</evidence>
<dbReference type="GO" id="GO:0009236">
    <property type="term" value="P:cobalamin biosynthetic process"/>
    <property type="evidence" value="ECO:0007669"/>
    <property type="project" value="UniProtKB-KW"/>
</dbReference>
<gene>
    <name evidence="8" type="ORF">BV133_594</name>
    <name evidence="9" type="ORF">BVIRIDIS_01760</name>
</gene>
<name>A0A0H5B7N6_BLAVI</name>
<dbReference type="RefSeq" id="WP_055036468.1">
    <property type="nucleotide sequence ID" value="NZ_AP014854.2"/>
</dbReference>
<dbReference type="Gene3D" id="3.30.950.10">
    <property type="entry name" value="Methyltransferase, Cobalt-precorrin-4 Transmethylase, Domain 2"/>
    <property type="match status" value="1"/>
</dbReference>
<reference evidence="9" key="2">
    <citation type="submission" date="2015-11" db="EMBL/GenBank/DDBJ databases">
        <authorList>
            <person name="Zhang Y."/>
            <person name="Guo Z."/>
        </authorList>
    </citation>
    <scope>NUCLEOTIDE SEQUENCE</scope>
    <source>
        <strain evidence="9">1</strain>
    </source>
</reference>
<dbReference type="GO" id="GO:0043819">
    <property type="term" value="F:precorrin-6A synthase (deacetylating) activity"/>
    <property type="evidence" value="ECO:0007669"/>
    <property type="project" value="UniProtKB-EC"/>
</dbReference>
<keyword evidence="5 6" id="KW-0949">S-adenosyl-L-methionine</keyword>
<reference evidence="8" key="1">
    <citation type="journal article" date="2015" name="Genome Announc.">
        <title>Complete Genome Sequence of the Bacteriochlorophyll b-Producing Photosynthetic Bacterium Blastochloris viridis.</title>
        <authorList>
            <person name="Tsukatani Y."/>
            <person name="Hirose Y."/>
            <person name="Harada J."/>
            <person name="Misawa N."/>
            <person name="Mori K."/>
            <person name="Inoue K."/>
            <person name="Tamiaki H."/>
        </authorList>
    </citation>
    <scope>NUCLEOTIDE SEQUENCE [LARGE SCALE GENOMIC DNA]</scope>
    <source>
        <strain evidence="8">DSM 133</strain>
    </source>
</reference>
<dbReference type="PATRIC" id="fig|1079.6.peg.759"/>
<dbReference type="KEGG" id="bvr:BVIR_732"/>
<keyword evidence="3 6" id="KW-0489">Methyltransferase</keyword>
<protein>
    <recommendedName>
        <fullName evidence="6">Precorrin-6A synthase [deacetylating]</fullName>
        <ecNumber evidence="6">2.1.1.152</ecNumber>
    </recommendedName>
</protein>
<dbReference type="InterPro" id="IPR012797">
    <property type="entry name" value="CobF"/>
</dbReference>
<comment type="catalytic activity">
    <reaction evidence="6">
        <text>precorrin-5 + S-adenosyl-L-methionine + H2O = precorrin-6A + acetate + S-adenosyl-L-homocysteine + 2 H(+)</text>
        <dbReference type="Rhea" id="RHEA:18261"/>
        <dbReference type="ChEBI" id="CHEBI:15377"/>
        <dbReference type="ChEBI" id="CHEBI:15378"/>
        <dbReference type="ChEBI" id="CHEBI:30089"/>
        <dbReference type="ChEBI" id="CHEBI:57856"/>
        <dbReference type="ChEBI" id="CHEBI:59789"/>
        <dbReference type="ChEBI" id="CHEBI:77871"/>
        <dbReference type="ChEBI" id="CHEBI:77872"/>
        <dbReference type="EC" id="2.1.1.152"/>
    </reaction>
</comment>
<dbReference type="InterPro" id="IPR035996">
    <property type="entry name" value="4pyrrol_Methylase_sf"/>
</dbReference>
<dbReference type="PANTHER" id="PTHR43467:SF1">
    <property type="entry name" value="PRECORRIN-6A SYNTHASE [DEACETYLATING]"/>
    <property type="match status" value="1"/>
</dbReference>
<dbReference type="Gene3D" id="3.40.1010.10">
    <property type="entry name" value="Cobalt-precorrin-4 Transmethylase, Domain 1"/>
    <property type="match status" value="1"/>
</dbReference>
<evidence type="ECO:0000256" key="3">
    <source>
        <dbReference type="ARBA" id="ARBA00022603"/>
    </source>
</evidence>
<dbReference type="InterPro" id="IPR014777">
    <property type="entry name" value="4pyrrole_Mease_sub1"/>
</dbReference>
<evidence type="ECO:0000313" key="10">
    <source>
        <dbReference type="Proteomes" id="UP000065734"/>
    </source>
</evidence>
<dbReference type="InterPro" id="IPR000878">
    <property type="entry name" value="4pyrrol_Mease"/>
</dbReference>
<evidence type="ECO:0000313" key="8">
    <source>
        <dbReference type="EMBL" id="BAR98187.1"/>
    </source>
</evidence>
<dbReference type="PIRSF" id="PIRSF036525">
    <property type="entry name" value="CobF"/>
    <property type="match status" value="1"/>
</dbReference>
<reference evidence="10" key="3">
    <citation type="journal article" date="2016" name="Genome Announc.">
        <title>Revised genome sequence of the purple photosynthetic bacterium Blastochloris viridis.</title>
        <authorList>
            <person name="Liu L.N."/>
            <person name="Faulkner M."/>
            <person name="Liu X."/>
            <person name="Huang F."/>
            <person name="Darby A.C."/>
            <person name="Hall N."/>
        </authorList>
    </citation>
    <scope>NUCLEOTIDE SEQUENCE [LARGE SCALE GENOMIC DNA]</scope>
    <source>
        <strain evidence="10">ATCC 19567 / DSM 133 / F</strain>
    </source>
</reference>
<dbReference type="PANTHER" id="PTHR43467">
    <property type="entry name" value="COBALT-PRECORRIN-2 C(20)-METHYLTRANSFERASE"/>
    <property type="match status" value="1"/>
</dbReference>
<evidence type="ECO:0000259" key="7">
    <source>
        <dbReference type="Pfam" id="PF00590"/>
    </source>
</evidence>
<evidence type="ECO:0000256" key="5">
    <source>
        <dbReference type="ARBA" id="ARBA00022691"/>
    </source>
</evidence>
<keyword evidence="4 6" id="KW-0808">Transferase</keyword>
<proteinExistence type="predicted"/>
<dbReference type="CDD" id="cd11643">
    <property type="entry name" value="Precorrin-6A-synthase"/>
    <property type="match status" value="1"/>
</dbReference>
<dbReference type="GO" id="GO:0032259">
    <property type="term" value="P:methylation"/>
    <property type="evidence" value="ECO:0007669"/>
    <property type="project" value="UniProtKB-KW"/>
</dbReference>
<keyword evidence="2" id="KW-0169">Cobalamin biosynthesis</keyword>
<dbReference type="InterPro" id="IPR014776">
    <property type="entry name" value="4pyrrole_Mease_sub2"/>
</dbReference>
<dbReference type="EMBL" id="LN907867">
    <property type="protein sequence ID" value="CUU41188.1"/>
    <property type="molecule type" value="Genomic_DNA"/>
</dbReference>
<dbReference type="Pfam" id="PF00590">
    <property type="entry name" value="TP_methylase"/>
    <property type="match status" value="1"/>
</dbReference>
<evidence type="ECO:0000256" key="4">
    <source>
        <dbReference type="ARBA" id="ARBA00022679"/>
    </source>
</evidence>